<name>A0A1I4PP86_9PROT</name>
<sequence length="77" mass="8733">MLRSLTLIAYIPGMKTKYLDLYTDYLISTTGYARATELSAMLGGEMSHDQVTRFLSERKYTYVLNDSNAQVRGVVET</sequence>
<proteinExistence type="predicted"/>
<keyword evidence="2" id="KW-1185">Reference proteome</keyword>
<evidence type="ECO:0000313" key="1">
    <source>
        <dbReference type="EMBL" id="SFM29416.1"/>
    </source>
</evidence>
<organism evidence="1 2">
    <name type="scientific">Nitrosomonas communis</name>
    <dbReference type="NCBI Taxonomy" id="44574"/>
    <lineage>
        <taxon>Bacteria</taxon>
        <taxon>Pseudomonadati</taxon>
        <taxon>Pseudomonadota</taxon>
        <taxon>Betaproteobacteria</taxon>
        <taxon>Nitrosomonadales</taxon>
        <taxon>Nitrosomonadaceae</taxon>
        <taxon>Nitrosomonas</taxon>
    </lineage>
</organism>
<dbReference type="EMBL" id="FOUB01000022">
    <property type="protein sequence ID" value="SFM29416.1"/>
    <property type="molecule type" value="Genomic_DNA"/>
</dbReference>
<accession>A0A1I4PP86</accession>
<gene>
    <name evidence="1" type="ORF">SAMN05421863_10222</name>
</gene>
<dbReference type="AlphaFoldDB" id="A0A1I4PP86"/>
<evidence type="ECO:0000313" key="2">
    <source>
        <dbReference type="Proteomes" id="UP000183287"/>
    </source>
</evidence>
<protein>
    <submittedName>
        <fullName evidence="1">Uncharacterized protein</fullName>
    </submittedName>
</protein>
<reference evidence="2" key="1">
    <citation type="submission" date="2016-10" db="EMBL/GenBank/DDBJ databases">
        <authorList>
            <person name="Varghese N."/>
            <person name="Submissions S."/>
        </authorList>
    </citation>
    <scope>NUCLEOTIDE SEQUENCE [LARGE SCALE GENOMIC DNA]</scope>
    <source>
        <strain evidence="2">Nm44</strain>
    </source>
</reference>
<dbReference type="Proteomes" id="UP000183287">
    <property type="component" value="Unassembled WGS sequence"/>
</dbReference>